<evidence type="ECO:0000313" key="4">
    <source>
        <dbReference type="Proteomes" id="UP000194000"/>
    </source>
</evidence>
<evidence type="ECO:0000256" key="2">
    <source>
        <dbReference type="SAM" id="Phobius"/>
    </source>
</evidence>
<gene>
    <name evidence="3" type="ORF">AWC06_05845</name>
</gene>
<keyword evidence="2" id="KW-1133">Transmembrane helix</keyword>
<reference evidence="3 4" key="1">
    <citation type="submission" date="2016-01" db="EMBL/GenBank/DDBJ databases">
        <title>The new phylogeny of the genus Mycobacterium.</title>
        <authorList>
            <person name="Tarcisio F."/>
            <person name="Conor M."/>
            <person name="Antonella G."/>
            <person name="Elisabetta G."/>
            <person name="Giulia F.S."/>
            <person name="Sara T."/>
            <person name="Anna F."/>
            <person name="Clotilde B."/>
            <person name="Roberto B."/>
            <person name="Veronica D.S."/>
            <person name="Fabio R."/>
            <person name="Monica P."/>
            <person name="Olivier J."/>
            <person name="Enrico T."/>
            <person name="Nicola S."/>
        </authorList>
    </citation>
    <scope>NUCLEOTIDE SEQUENCE [LARGE SCALE GENOMIC DNA]</scope>
    <source>
        <strain evidence="3 4">DSM 45731</strain>
    </source>
</reference>
<dbReference type="AlphaFoldDB" id="A0A1X1V6A9"/>
<accession>A0A1X1V6A9</accession>
<organism evidence="3 4">
    <name type="scientific">Mycobacterium fragae</name>
    <dbReference type="NCBI Taxonomy" id="1260918"/>
    <lineage>
        <taxon>Bacteria</taxon>
        <taxon>Bacillati</taxon>
        <taxon>Actinomycetota</taxon>
        <taxon>Actinomycetes</taxon>
        <taxon>Mycobacteriales</taxon>
        <taxon>Mycobacteriaceae</taxon>
        <taxon>Mycobacterium</taxon>
    </lineage>
</organism>
<proteinExistence type="predicted"/>
<feature type="compositionally biased region" description="Low complexity" evidence="1">
    <location>
        <begin position="112"/>
        <end position="122"/>
    </location>
</feature>
<feature type="region of interest" description="Disordered" evidence="1">
    <location>
        <begin position="112"/>
        <end position="153"/>
    </location>
</feature>
<dbReference type="EMBL" id="LQOW01000003">
    <property type="protein sequence ID" value="ORV64592.1"/>
    <property type="molecule type" value="Genomic_DNA"/>
</dbReference>
<name>A0A1X1V6A9_9MYCO</name>
<dbReference type="RefSeq" id="WP_211281872.1">
    <property type="nucleotide sequence ID" value="NZ_JACKVI010000009.1"/>
</dbReference>
<keyword evidence="2" id="KW-0812">Transmembrane</keyword>
<feature type="transmembrane region" description="Helical" evidence="2">
    <location>
        <begin position="12"/>
        <end position="35"/>
    </location>
</feature>
<keyword evidence="2" id="KW-0472">Membrane</keyword>
<keyword evidence="4" id="KW-1185">Reference proteome</keyword>
<comment type="caution">
    <text evidence="3">The sequence shown here is derived from an EMBL/GenBank/DDBJ whole genome shotgun (WGS) entry which is preliminary data.</text>
</comment>
<evidence type="ECO:0008006" key="5">
    <source>
        <dbReference type="Google" id="ProtNLM"/>
    </source>
</evidence>
<evidence type="ECO:0000256" key="1">
    <source>
        <dbReference type="SAM" id="MobiDB-lite"/>
    </source>
</evidence>
<protein>
    <recommendedName>
        <fullName evidence="5">Transmembrane protein</fullName>
    </recommendedName>
</protein>
<dbReference type="Proteomes" id="UP000194000">
    <property type="component" value="Unassembled WGS sequence"/>
</dbReference>
<evidence type="ECO:0000313" key="3">
    <source>
        <dbReference type="EMBL" id="ORV64592.1"/>
    </source>
</evidence>
<sequence>MDTSAKVITRPWLAMLVGAALLAAGLLALCFPVYLHAYDQWGIQIKCGNGYSSELLQATNDDQRAASSGRPATSYVDQCNSALLPRRVWTTSLSAVGALILIPQLVAWTRGGSPSAPASSGPTAPPEDTNLKTAELLDRKYRSHRPRPSNTTM</sequence>